<dbReference type="Gene3D" id="3.30.70.960">
    <property type="entry name" value="SEA domain"/>
    <property type="match status" value="1"/>
</dbReference>
<protein>
    <recommendedName>
        <fullName evidence="2">SEA domain-containing protein</fullName>
    </recommendedName>
</protein>
<proteinExistence type="predicted"/>
<name>A0A8B9H4P2_ASTMX</name>
<dbReference type="InterPro" id="IPR000082">
    <property type="entry name" value="SEA_dom"/>
</dbReference>
<feature type="domain" description="SEA" evidence="2">
    <location>
        <begin position="166"/>
        <end position="276"/>
    </location>
</feature>
<dbReference type="Pfam" id="PF01390">
    <property type="entry name" value="SEA"/>
    <property type="match status" value="1"/>
</dbReference>
<evidence type="ECO:0000256" key="1">
    <source>
        <dbReference type="SAM" id="MobiDB-lite"/>
    </source>
</evidence>
<evidence type="ECO:0000313" key="4">
    <source>
        <dbReference type="Proteomes" id="UP000694621"/>
    </source>
</evidence>
<dbReference type="Proteomes" id="UP000694621">
    <property type="component" value="Unplaced"/>
</dbReference>
<dbReference type="InterPro" id="IPR036364">
    <property type="entry name" value="SEA_dom_sf"/>
</dbReference>
<evidence type="ECO:0000313" key="3">
    <source>
        <dbReference type="Ensembl" id="ENSAMXP00005008210.1"/>
    </source>
</evidence>
<dbReference type="AlphaFoldDB" id="A0A8B9H4P2"/>
<feature type="region of interest" description="Disordered" evidence="1">
    <location>
        <begin position="103"/>
        <end position="155"/>
    </location>
</feature>
<dbReference type="SUPFAM" id="SSF82671">
    <property type="entry name" value="SEA domain"/>
    <property type="match status" value="1"/>
</dbReference>
<accession>A0A8B9H4P2</accession>
<feature type="domain" description="SEA" evidence="2">
    <location>
        <begin position="1"/>
        <end position="87"/>
    </location>
</feature>
<evidence type="ECO:0000259" key="2">
    <source>
        <dbReference type="PROSITE" id="PS50024"/>
    </source>
</evidence>
<dbReference type="Ensembl" id="ENSAMXT00005009209.1">
    <property type="protein sequence ID" value="ENSAMXP00005008210.1"/>
    <property type="gene ID" value="ENSAMXG00005004808.1"/>
</dbReference>
<reference evidence="3" key="1">
    <citation type="submission" date="2025-08" db="UniProtKB">
        <authorList>
            <consortium name="Ensembl"/>
        </authorList>
    </citation>
    <scope>IDENTIFICATION</scope>
</reference>
<sequence>MRVLFFFFQLEPIYKRNFINFLRIIVRRFRSGSVITDTEVVFDSNGTLPTPSNVSATLQEQLTNGSLGLNITGDLNVSSVVIPTSSPTTVSVTVISTTGAATSVSAPSTTQSSSTTTASSTTQSSSSTTTSSTTQSSSTTTTLSTTQTSTTASTATTVTTTAAPAVASSFNVSFSINDTFDSALSDSTTTQFKTRAANITTQLEPFFKKSFKYFGRMLIWRFRRGSILVDSNITFTSNQSLPNTTQVKDSIVEAINSGNLTFTISVNSINVTSGSTALGVTSSAPLLWISLITILLSMMLHN</sequence>
<organism evidence="3 4">
    <name type="scientific">Astyanax mexicanus</name>
    <name type="common">Blind cave fish</name>
    <name type="synonym">Astyanax fasciatus mexicanus</name>
    <dbReference type="NCBI Taxonomy" id="7994"/>
    <lineage>
        <taxon>Eukaryota</taxon>
        <taxon>Metazoa</taxon>
        <taxon>Chordata</taxon>
        <taxon>Craniata</taxon>
        <taxon>Vertebrata</taxon>
        <taxon>Euteleostomi</taxon>
        <taxon>Actinopterygii</taxon>
        <taxon>Neopterygii</taxon>
        <taxon>Teleostei</taxon>
        <taxon>Ostariophysi</taxon>
        <taxon>Characiformes</taxon>
        <taxon>Characoidei</taxon>
        <taxon>Acestrorhamphidae</taxon>
        <taxon>Acestrorhamphinae</taxon>
        <taxon>Astyanax</taxon>
    </lineage>
</organism>
<dbReference type="PROSITE" id="PS50024">
    <property type="entry name" value="SEA"/>
    <property type="match status" value="2"/>
</dbReference>